<feature type="non-terminal residue" evidence="1">
    <location>
        <position position="43"/>
    </location>
</feature>
<organism evidence="1">
    <name type="scientific">marine sediment metagenome</name>
    <dbReference type="NCBI Taxonomy" id="412755"/>
    <lineage>
        <taxon>unclassified sequences</taxon>
        <taxon>metagenomes</taxon>
        <taxon>ecological metagenomes</taxon>
    </lineage>
</organism>
<protein>
    <recommendedName>
        <fullName evidence="2">Aspartate carbamoyltransferase</fullName>
    </recommendedName>
</protein>
<comment type="caution">
    <text evidence="1">The sequence shown here is derived from an EMBL/GenBank/DDBJ whole genome shotgun (WGS) entry which is preliminary data.</text>
</comment>
<dbReference type="AlphaFoldDB" id="X1ACT3"/>
<gene>
    <name evidence="1" type="ORF">S01H4_35573</name>
</gene>
<reference evidence="1" key="1">
    <citation type="journal article" date="2014" name="Front. Microbiol.">
        <title>High frequency of phylogenetically diverse reductive dehalogenase-homologous genes in deep subseafloor sedimentary metagenomes.</title>
        <authorList>
            <person name="Kawai M."/>
            <person name="Futagami T."/>
            <person name="Toyoda A."/>
            <person name="Takaki Y."/>
            <person name="Nishi S."/>
            <person name="Hori S."/>
            <person name="Arai W."/>
            <person name="Tsubouchi T."/>
            <person name="Morono Y."/>
            <person name="Uchiyama I."/>
            <person name="Ito T."/>
            <person name="Fujiyama A."/>
            <person name="Inagaki F."/>
            <person name="Takami H."/>
        </authorList>
    </citation>
    <scope>NUCLEOTIDE SEQUENCE</scope>
    <source>
        <strain evidence="1">Expedition CK06-06</strain>
    </source>
</reference>
<sequence length="43" mass="5003">MTVWNRKDLLGLEELNAEEIKLILDTAESFKEISTREIKKVPT</sequence>
<name>X1ACT3_9ZZZZ</name>
<evidence type="ECO:0000313" key="1">
    <source>
        <dbReference type="EMBL" id="GAG79749.1"/>
    </source>
</evidence>
<accession>X1ACT3</accession>
<evidence type="ECO:0008006" key="2">
    <source>
        <dbReference type="Google" id="ProtNLM"/>
    </source>
</evidence>
<proteinExistence type="predicted"/>
<dbReference type="EMBL" id="BART01018928">
    <property type="protein sequence ID" value="GAG79749.1"/>
    <property type="molecule type" value="Genomic_DNA"/>
</dbReference>